<evidence type="ECO:0000313" key="1">
    <source>
        <dbReference type="EMBL" id="KGE15318.1"/>
    </source>
</evidence>
<dbReference type="AlphaFoldDB" id="A0A0B8T4W9"/>
<proteinExistence type="predicted"/>
<evidence type="ECO:0000313" key="2">
    <source>
        <dbReference type="Proteomes" id="UP000031802"/>
    </source>
</evidence>
<organism evidence="1 2">
    <name type="scientific">Sphingobacterium deserti</name>
    <dbReference type="NCBI Taxonomy" id="1229276"/>
    <lineage>
        <taxon>Bacteria</taxon>
        <taxon>Pseudomonadati</taxon>
        <taxon>Bacteroidota</taxon>
        <taxon>Sphingobacteriia</taxon>
        <taxon>Sphingobacteriales</taxon>
        <taxon>Sphingobacteriaceae</taxon>
        <taxon>Sphingobacterium</taxon>
    </lineage>
</organism>
<name>A0A0B8T4W9_9SPHI</name>
<reference evidence="1 2" key="2">
    <citation type="journal article" date="2015" name="PLoS ONE">
        <title>Whole-Genome Optical Mapping and Finished Genome Sequence of Sphingobacterium deserti sp. nov., a New Species Isolated from the Western Desert of China.</title>
        <authorList>
            <person name="Teng C."/>
            <person name="Zhou Z."/>
            <person name="Molnar I."/>
            <person name="Li X."/>
            <person name="Tang R."/>
            <person name="Chen M."/>
            <person name="Wang L."/>
            <person name="Su S."/>
            <person name="Zhang W."/>
            <person name="Lin M."/>
        </authorList>
    </citation>
    <scope>NUCLEOTIDE SEQUENCE [LARGE SCALE GENOMIC DNA]</scope>
    <source>
        <strain evidence="2">ACCC05744</strain>
    </source>
</reference>
<keyword evidence="2" id="KW-1185">Reference proteome</keyword>
<comment type="caution">
    <text evidence="1">The sequence shown here is derived from an EMBL/GenBank/DDBJ whole genome shotgun (WGS) entry which is preliminary data.</text>
</comment>
<dbReference type="Proteomes" id="UP000031802">
    <property type="component" value="Unassembled WGS sequence"/>
</dbReference>
<protein>
    <submittedName>
        <fullName evidence="1">Uncharacterized protein</fullName>
    </submittedName>
</protein>
<gene>
    <name evidence="1" type="ORF">DI53_0999</name>
</gene>
<accession>A0A0B8T4W9</accession>
<sequence>MRLYEVNMSKQSLTDISLSKIRLIALFKGWDDIAGNTIYDMCL</sequence>
<reference evidence="2" key="1">
    <citation type="submission" date="2014-04" db="EMBL/GenBank/DDBJ databases">
        <title>Whole-Genome optical mapping and complete genome sequence of Sphingobacterium deserti sp. nov., a new spaces isolated from desert in the west of China.</title>
        <authorList>
            <person name="Teng C."/>
            <person name="Zhou Z."/>
            <person name="Li X."/>
            <person name="Chen M."/>
            <person name="Lin M."/>
            <person name="Wang L."/>
            <person name="Su S."/>
            <person name="Zhang C."/>
            <person name="Zhang W."/>
        </authorList>
    </citation>
    <scope>NUCLEOTIDE SEQUENCE [LARGE SCALE GENOMIC DNA]</scope>
    <source>
        <strain evidence="2">ACCC05744</strain>
    </source>
</reference>
<dbReference type="EMBL" id="JJMU01000014">
    <property type="protein sequence ID" value="KGE15318.1"/>
    <property type="molecule type" value="Genomic_DNA"/>
</dbReference>